<dbReference type="EMBL" id="SGXG01000001">
    <property type="protein sequence ID" value="RZS95829.1"/>
    <property type="molecule type" value="Genomic_DNA"/>
</dbReference>
<proteinExistence type="predicted"/>
<dbReference type="RefSeq" id="WP_130274873.1">
    <property type="nucleotide sequence ID" value="NZ_SGXG01000001.1"/>
</dbReference>
<dbReference type="Proteomes" id="UP000292209">
    <property type="component" value="Unassembled WGS sequence"/>
</dbReference>
<name>A0A4V2F6C4_9BACT</name>
<keyword evidence="2" id="KW-1185">Reference proteome</keyword>
<sequence>MRYLYLLILVVMAFCKEKTEKNKSDYFSNLRFSADTVIIDPQDEIIYLKHALFGADISKDKKYLFNFNAEDNTVEKINLDELVLEEKLPFDKEGPNGTGAYIGTVNVQNGNQITFNGINQTALFSLDGKKLMTVFLENFSLGGHTMKSWEELRPNRILDTASSRLYGLIYSIIDKSLFLGILHLDEYEISKMEMKTFENLPKFIFTFSSPNVISTILPGMGIEKFDTNLIISNQITNALILYNTELDTLIIKSFNSQLTANEKVKEYQLEHETDESFEREYGRFHQEINFLPPFWDEKNQIFYRFSYRETASENNQDEEAKSKVYLTAFDKELNQIGETFVPKLTKKPAKHFAKDGKIWIYENINDEMGFVVLTMSK</sequence>
<dbReference type="AlphaFoldDB" id="A0A4V2F6C4"/>
<dbReference type="Pfam" id="PF13970">
    <property type="entry name" value="DUF4221"/>
    <property type="match status" value="1"/>
</dbReference>
<evidence type="ECO:0000313" key="2">
    <source>
        <dbReference type="Proteomes" id="UP000292209"/>
    </source>
</evidence>
<organism evidence="1 2">
    <name type="scientific">Cecembia calidifontis</name>
    <dbReference type="NCBI Taxonomy" id="1187080"/>
    <lineage>
        <taxon>Bacteria</taxon>
        <taxon>Pseudomonadati</taxon>
        <taxon>Bacteroidota</taxon>
        <taxon>Cytophagia</taxon>
        <taxon>Cytophagales</taxon>
        <taxon>Cyclobacteriaceae</taxon>
        <taxon>Cecembia</taxon>
    </lineage>
</organism>
<accession>A0A4V2F6C4</accession>
<reference evidence="1 2" key="1">
    <citation type="submission" date="2019-02" db="EMBL/GenBank/DDBJ databases">
        <title>Genomic Encyclopedia of Archaeal and Bacterial Type Strains, Phase II (KMG-II): from individual species to whole genera.</title>
        <authorList>
            <person name="Goeker M."/>
        </authorList>
    </citation>
    <scope>NUCLEOTIDE SEQUENCE [LARGE SCALE GENOMIC DNA]</scope>
    <source>
        <strain evidence="1 2">DSM 21411</strain>
    </source>
</reference>
<evidence type="ECO:0000313" key="1">
    <source>
        <dbReference type="EMBL" id="RZS95829.1"/>
    </source>
</evidence>
<comment type="caution">
    <text evidence="1">The sequence shown here is derived from an EMBL/GenBank/DDBJ whole genome shotgun (WGS) entry which is preliminary data.</text>
</comment>
<protein>
    <submittedName>
        <fullName evidence="1">Uncharacterized protein DUF4221</fullName>
    </submittedName>
</protein>
<dbReference type="InterPro" id="IPR025316">
    <property type="entry name" value="DUF4221"/>
</dbReference>
<dbReference type="OrthoDB" id="833511at2"/>
<gene>
    <name evidence="1" type="ORF">BC751_1376</name>
</gene>